<feature type="transmembrane region" description="Helical" evidence="9">
    <location>
        <begin position="195"/>
        <end position="214"/>
    </location>
</feature>
<keyword evidence="3" id="KW-0808">Transferase</keyword>
<feature type="transmembrane region" description="Helical" evidence="9">
    <location>
        <begin position="118"/>
        <end position="134"/>
    </location>
</feature>
<proteinExistence type="inferred from homology"/>
<evidence type="ECO:0000256" key="9">
    <source>
        <dbReference type="SAM" id="Phobius"/>
    </source>
</evidence>
<name>A0ABV6P196_9ACTN</name>
<dbReference type="Proteomes" id="UP001589894">
    <property type="component" value="Unassembled WGS sequence"/>
</dbReference>
<feature type="transmembrane region" description="Helical" evidence="9">
    <location>
        <begin position="284"/>
        <end position="310"/>
    </location>
</feature>
<evidence type="ECO:0000313" key="10">
    <source>
        <dbReference type="EMBL" id="MFC0566787.1"/>
    </source>
</evidence>
<evidence type="ECO:0000256" key="2">
    <source>
        <dbReference type="ARBA" id="ARBA00022475"/>
    </source>
</evidence>
<evidence type="ECO:0000256" key="1">
    <source>
        <dbReference type="ARBA" id="ARBA00004651"/>
    </source>
</evidence>
<evidence type="ECO:0000256" key="3">
    <source>
        <dbReference type="ARBA" id="ARBA00022679"/>
    </source>
</evidence>
<dbReference type="InterPro" id="IPR018584">
    <property type="entry name" value="GT87"/>
</dbReference>
<dbReference type="Pfam" id="PF09594">
    <property type="entry name" value="GT87"/>
    <property type="match status" value="1"/>
</dbReference>
<keyword evidence="2" id="KW-1003">Cell membrane</keyword>
<organism evidence="10 11">
    <name type="scientific">Plantactinospora siamensis</name>
    <dbReference type="NCBI Taxonomy" id="555372"/>
    <lineage>
        <taxon>Bacteria</taxon>
        <taxon>Bacillati</taxon>
        <taxon>Actinomycetota</taxon>
        <taxon>Actinomycetes</taxon>
        <taxon>Micromonosporales</taxon>
        <taxon>Micromonosporaceae</taxon>
        <taxon>Plantactinospora</taxon>
    </lineage>
</organism>
<reference evidence="10 11" key="1">
    <citation type="submission" date="2024-09" db="EMBL/GenBank/DDBJ databases">
        <authorList>
            <person name="Sun Q."/>
            <person name="Mori K."/>
        </authorList>
    </citation>
    <scope>NUCLEOTIDE SEQUENCE [LARGE SCALE GENOMIC DNA]</scope>
    <source>
        <strain evidence="10 11">TBRC 2205</strain>
    </source>
</reference>
<protein>
    <submittedName>
        <fullName evidence="10">Glycosyltransferase 87 family protein</fullName>
    </submittedName>
</protein>
<comment type="subcellular location">
    <subcellularLocation>
        <location evidence="1">Cell membrane</location>
        <topology evidence="1">Multi-pass membrane protein</topology>
    </subcellularLocation>
</comment>
<evidence type="ECO:0000256" key="7">
    <source>
        <dbReference type="ARBA" id="ARBA00024033"/>
    </source>
</evidence>
<evidence type="ECO:0000256" key="4">
    <source>
        <dbReference type="ARBA" id="ARBA00022692"/>
    </source>
</evidence>
<dbReference type="RefSeq" id="WP_377341741.1">
    <property type="nucleotide sequence ID" value="NZ_JBHLUE010000017.1"/>
</dbReference>
<evidence type="ECO:0000313" key="11">
    <source>
        <dbReference type="Proteomes" id="UP001589894"/>
    </source>
</evidence>
<keyword evidence="5 9" id="KW-1133">Transmembrane helix</keyword>
<feature type="region of interest" description="Disordered" evidence="8">
    <location>
        <begin position="407"/>
        <end position="435"/>
    </location>
</feature>
<keyword evidence="11" id="KW-1185">Reference proteome</keyword>
<gene>
    <name evidence="10" type="ORF">ACFFHU_21940</name>
</gene>
<evidence type="ECO:0000256" key="5">
    <source>
        <dbReference type="ARBA" id="ARBA00022989"/>
    </source>
</evidence>
<evidence type="ECO:0000256" key="8">
    <source>
        <dbReference type="SAM" id="MobiDB-lite"/>
    </source>
</evidence>
<feature type="compositionally biased region" description="Low complexity" evidence="8">
    <location>
        <begin position="409"/>
        <end position="428"/>
    </location>
</feature>
<evidence type="ECO:0000256" key="6">
    <source>
        <dbReference type="ARBA" id="ARBA00023136"/>
    </source>
</evidence>
<feature type="transmembrane region" description="Helical" evidence="9">
    <location>
        <begin position="165"/>
        <end position="189"/>
    </location>
</feature>
<dbReference type="EMBL" id="JBHLUE010000017">
    <property type="protein sequence ID" value="MFC0566787.1"/>
    <property type="molecule type" value="Genomic_DNA"/>
</dbReference>
<comment type="similarity">
    <text evidence="7">Belongs to the glycosyltransferase 87 family.</text>
</comment>
<comment type="caution">
    <text evidence="10">The sequence shown here is derived from an EMBL/GenBank/DDBJ whole genome shotgun (WGS) entry which is preliminary data.</text>
</comment>
<feature type="transmembrane region" description="Helical" evidence="9">
    <location>
        <begin position="254"/>
        <end position="272"/>
    </location>
</feature>
<feature type="transmembrane region" description="Helical" evidence="9">
    <location>
        <begin position="82"/>
        <end position="106"/>
    </location>
</feature>
<accession>A0ABV6P196</accession>
<keyword evidence="4 9" id="KW-0812">Transmembrane</keyword>
<sequence length="435" mass="45558">MSRSGTARRVAVLAGAVTATALFLAYVPAHRGWFDVGVYHGAVSSWLRDGGALYDYVRPGTHYGFTYPPFAALVLSPLALLAWHPAVAASVLVNAGAAALVLHWLLAPVARRAGWRRWYAFGLAGCAFAVLEPVRDTVSFGQVNLVLLALVLADWRALGRVSKPLAGVGIGLAAAIKLTPAVFIGYLLVSRQWRAAAAATGTALGATLLAMAVAPGTSRVFWTEALWDTGRVGDLAYVSNQSLRGVLARIGPDLPATLWLVAVLAVLALWAGRVRRATAVGDRFGGFALTGVLGCLISPVTWVHHLVWLIPALARLADAARCAEPRGRRRALLAAAGASYLILCSSLVWLWWNGAHGIVGFLGANAYVWLALALLAGLPLGDRAGRALGDRTGRALGDRTGLPRGGLAGAQAGQVQQGQPVAVHAQPADHPGRHG</sequence>
<keyword evidence="6 9" id="KW-0472">Membrane</keyword>
<feature type="transmembrane region" description="Helical" evidence="9">
    <location>
        <begin position="331"/>
        <end position="352"/>
    </location>
</feature>
<feature type="transmembrane region" description="Helical" evidence="9">
    <location>
        <begin position="358"/>
        <end position="381"/>
    </location>
</feature>